<dbReference type="SUPFAM" id="SSF56784">
    <property type="entry name" value="HAD-like"/>
    <property type="match status" value="1"/>
</dbReference>
<dbReference type="Proteomes" id="UP000199377">
    <property type="component" value="Unassembled WGS sequence"/>
</dbReference>
<organism evidence="1 2">
    <name type="scientific">Albimonas pacifica</name>
    <dbReference type="NCBI Taxonomy" id="1114924"/>
    <lineage>
        <taxon>Bacteria</taxon>
        <taxon>Pseudomonadati</taxon>
        <taxon>Pseudomonadota</taxon>
        <taxon>Alphaproteobacteria</taxon>
        <taxon>Rhodobacterales</taxon>
        <taxon>Paracoccaceae</taxon>
        <taxon>Albimonas</taxon>
    </lineage>
</organism>
<keyword evidence="2" id="KW-1185">Reference proteome</keyword>
<dbReference type="EMBL" id="FOQH01000010">
    <property type="protein sequence ID" value="SFI89445.1"/>
    <property type="molecule type" value="Genomic_DNA"/>
</dbReference>
<evidence type="ECO:0000313" key="2">
    <source>
        <dbReference type="Proteomes" id="UP000199377"/>
    </source>
</evidence>
<evidence type="ECO:0000313" key="1">
    <source>
        <dbReference type="EMBL" id="SFI89445.1"/>
    </source>
</evidence>
<dbReference type="RefSeq" id="WP_092863589.1">
    <property type="nucleotide sequence ID" value="NZ_FOQH01000010.1"/>
</dbReference>
<dbReference type="InterPro" id="IPR023198">
    <property type="entry name" value="PGP-like_dom2"/>
</dbReference>
<dbReference type="STRING" id="1114924.SAMN05216258_110220"/>
<dbReference type="AlphaFoldDB" id="A0A1I3LY85"/>
<dbReference type="PANTHER" id="PTHR42896">
    <property type="entry name" value="XYLULOSE-1,5-BISPHOSPHATE (XUBP) PHOSPHATASE"/>
    <property type="match status" value="1"/>
</dbReference>
<dbReference type="PRINTS" id="PR00413">
    <property type="entry name" value="HADHALOGNASE"/>
</dbReference>
<dbReference type="Gene3D" id="1.10.150.240">
    <property type="entry name" value="Putative phosphatase, domain 2"/>
    <property type="match status" value="1"/>
</dbReference>
<dbReference type="InterPro" id="IPR006439">
    <property type="entry name" value="HAD-SF_hydro_IA"/>
</dbReference>
<accession>A0A1I3LY85</accession>
<dbReference type="InterPro" id="IPR036412">
    <property type="entry name" value="HAD-like_sf"/>
</dbReference>
<dbReference type="PANTHER" id="PTHR42896:SF2">
    <property type="entry name" value="CBBY-LIKE PROTEIN"/>
    <property type="match status" value="1"/>
</dbReference>
<dbReference type="OrthoDB" id="9782449at2"/>
<sequence>MTLKAVIFDVDGTLAETEELHRAAFNAAFAEAGLDWSWDRERYHELLAVEGGLARMRHYAEAHRPRDLTTMEHAGDFERIHERKQALFVSMIEEGAALRPGVARLLEDLRSSGVKLAACTTSSRETFEALILNAFGFEALDWFAVVVTREDVETSKPDPAPYRLTLQRLGVPPEAAVAIEDSARGVASASGAGLEVLAAPGLYTRDEDFSGAMLVVSSLGEPHTPFEVLSGDAGPFFHVTADALQIWHARRCHGEGAAA</sequence>
<dbReference type="SFLD" id="SFLDS00003">
    <property type="entry name" value="Haloacid_Dehalogenase"/>
    <property type="match status" value="1"/>
</dbReference>
<dbReference type="GO" id="GO:0016787">
    <property type="term" value="F:hydrolase activity"/>
    <property type="evidence" value="ECO:0007669"/>
    <property type="project" value="InterPro"/>
</dbReference>
<dbReference type="Pfam" id="PF00702">
    <property type="entry name" value="Hydrolase"/>
    <property type="match status" value="1"/>
</dbReference>
<gene>
    <name evidence="1" type="ORF">SAMN05216258_110220</name>
</gene>
<dbReference type="NCBIfam" id="TIGR01509">
    <property type="entry name" value="HAD-SF-IA-v3"/>
    <property type="match status" value="1"/>
</dbReference>
<dbReference type="InterPro" id="IPR023214">
    <property type="entry name" value="HAD_sf"/>
</dbReference>
<name>A0A1I3LY85_9RHOB</name>
<dbReference type="SFLD" id="SFLDG01129">
    <property type="entry name" value="C1.5:_HAD__Beta-PGM__Phosphata"/>
    <property type="match status" value="1"/>
</dbReference>
<dbReference type="InterPro" id="IPR044999">
    <property type="entry name" value="CbbY-like"/>
</dbReference>
<proteinExistence type="predicted"/>
<protein>
    <submittedName>
        <fullName evidence="1">Haloacid dehalogenase superfamily, subfamily IA, variant 3 with third motif having DD or ED</fullName>
    </submittedName>
</protein>
<dbReference type="Gene3D" id="3.40.50.1000">
    <property type="entry name" value="HAD superfamily/HAD-like"/>
    <property type="match status" value="1"/>
</dbReference>
<reference evidence="1 2" key="1">
    <citation type="submission" date="2016-10" db="EMBL/GenBank/DDBJ databases">
        <authorList>
            <person name="de Groot N.N."/>
        </authorList>
    </citation>
    <scope>NUCLEOTIDE SEQUENCE [LARGE SCALE GENOMIC DNA]</scope>
    <source>
        <strain evidence="1 2">CGMCC 1.11030</strain>
    </source>
</reference>